<dbReference type="SUPFAM" id="SSF51735">
    <property type="entry name" value="NAD(P)-binding Rossmann-fold domains"/>
    <property type="match status" value="1"/>
</dbReference>
<comment type="caution">
    <text evidence="2">The sequence shown here is derived from an EMBL/GenBank/DDBJ whole genome shotgun (WGS) entry which is preliminary data.</text>
</comment>
<dbReference type="PANTHER" id="PTHR43377">
    <property type="entry name" value="BILIVERDIN REDUCTASE A"/>
    <property type="match status" value="1"/>
</dbReference>
<evidence type="ECO:0000313" key="3">
    <source>
        <dbReference type="Proteomes" id="UP000279859"/>
    </source>
</evidence>
<evidence type="ECO:0000259" key="1">
    <source>
        <dbReference type="Pfam" id="PF01408"/>
    </source>
</evidence>
<dbReference type="Proteomes" id="UP000279859">
    <property type="component" value="Unassembled WGS sequence"/>
</dbReference>
<sequence length="362" mass="39540">MRSRSDTPIRFAVVGSGWRSAFFLRVARALPERFEVVGLVTRSADTGRAIEAEWGIPTYRDIDAVVAATRPEFAVVSVPREAAPASVARLVEHGVPVLTETPPGLDVAAMLPLHRLVEQGAVIQVAEQYHLSPLLNAQLSIAGSGRLGQISQVQVAQCHDYHGVSIMRRALGIGFEDARITASAFESPLTRGPSRDGDPVREEVVTAHQAIAHFDFGDRLGVYDFADEQYFSWIRANRLVVRGDRGEIVDLGVRYLKDVRTPMFETITRIETGVGGNLEGKFLRGLISGSDWVYLNPFLPARLSDDEIAIAECLVRMHAHVAGGPPVYSLAEAAQDHYLALLMKQAAATGEAVRSEPQPWAQ</sequence>
<protein>
    <submittedName>
        <fullName evidence="2">Gfo/Idh/MocA family oxidoreductase</fullName>
    </submittedName>
</protein>
<dbReference type="InterPro" id="IPR051450">
    <property type="entry name" value="Gfo/Idh/MocA_Oxidoreductases"/>
</dbReference>
<proteinExistence type="predicted"/>
<dbReference type="Pfam" id="PF01408">
    <property type="entry name" value="GFO_IDH_MocA"/>
    <property type="match status" value="1"/>
</dbReference>
<dbReference type="InterPro" id="IPR036291">
    <property type="entry name" value="NAD(P)-bd_dom_sf"/>
</dbReference>
<dbReference type="GO" id="GO:0000166">
    <property type="term" value="F:nucleotide binding"/>
    <property type="evidence" value="ECO:0007669"/>
    <property type="project" value="InterPro"/>
</dbReference>
<dbReference type="AlphaFoldDB" id="A0A3M8LFA8"/>
<dbReference type="Gene3D" id="3.40.50.720">
    <property type="entry name" value="NAD(P)-binding Rossmann-like Domain"/>
    <property type="match status" value="1"/>
</dbReference>
<reference evidence="2 3" key="1">
    <citation type="submission" date="2018-11" db="EMBL/GenBank/DDBJ databases">
        <title>Cryobacterium sp. nov., isolated from rhizosphere soil of lettuce.</title>
        <authorList>
            <person name="Wang Y."/>
        </authorList>
    </citation>
    <scope>NUCLEOTIDE SEQUENCE [LARGE SCALE GENOMIC DNA]</scope>
    <source>
        <strain evidence="2 3">NEAU-85</strain>
    </source>
</reference>
<accession>A0A3M8LFA8</accession>
<organism evidence="2 3">
    <name type="scientific">Cryobacterium tepidiphilum</name>
    <dbReference type="NCBI Taxonomy" id="2486026"/>
    <lineage>
        <taxon>Bacteria</taxon>
        <taxon>Bacillati</taxon>
        <taxon>Actinomycetota</taxon>
        <taxon>Actinomycetes</taxon>
        <taxon>Micrococcales</taxon>
        <taxon>Microbacteriaceae</taxon>
        <taxon>Cryobacterium</taxon>
    </lineage>
</organism>
<keyword evidence="3" id="KW-1185">Reference proteome</keyword>
<dbReference type="OrthoDB" id="9772350at2"/>
<gene>
    <name evidence="2" type="ORF">EEJ31_04665</name>
</gene>
<feature type="domain" description="Gfo/Idh/MocA-like oxidoreductase N-terminal" evidence="1">
    <location>
        <begin position="9"/>
        <end position="119"/>
    </location>
</feature>
<dbReference type="InterPro" id="IPR000683">
    <property type="entry name" value="Gfo/Idh/MocA-like_OxRdtase_N"/>
</dbReference>
<name>A0A3M8LFA8_9MICO</name>
<evidence type="ECO:0000313" key="2">
    <source>
        <dbReference type="EMBL" id="RNE64166.1"/>
    </source>
</evidence>
<dbReference type="RefSeq" id="WP_123045125.1">
    <property type="nucleotide sequence ID" value="NZ_RDSR01000005.1"/>
</dbReference>
<dbReference type="EMBL" id="RDSR01000005">
    <property type="protein sequence ID" value="RNE64166.1"/>
    <property type="molecule type" value="Genomic_DNA"/>
</dbReference>
<dbReference type="PANTHER" id="PTHR43377:SF1">
    <property type="entry name" value="BILIVERDIN REDUCTASE A"/>
    <property type="match status" value="1"/>
</dbReference>